<evidence type="ECO:0000313" key="4">
    <source>
        <dbReference type="EMBL" id="MCR6097460.1"/>
    </source>
</evidence>
<sequence length="491" mass="54894">MNGKGKFILSIVGLAVIIVGGVYLYSLLSSPEAKLAKAFENLLEEDVVQIDSEFSVAYDFDFTAEDMDIYGEEAIYFDIFKDIMENITGTSSVILDTENKVMEAGVNYGVSGDIQGSPISLQIPLKFYMDQGAEEIAWDLDPYVGFTEEAVNTAAHHIIPHIPEAKETLALLNDGTYSAEWATEEFTDVITPIAEEILGGKKITETLDTQESIFDSEISDDVTELGSFIAISMFDYLNAEQESFLTEEDDWIYLTSDINTFYDALIYSLKEVKNDDDMLRVYDDILYHYSNEKIDDIKEKLTEDIEGMEEELDDIKEDLNGDFTFGFNIKGGVITSITQEAEVQVNPSVFDEGDPMLDDVTMSATMSMTSQLVYGDDAEFTFYGQDREEFDEAKAQSIIENHVSLYMMENYEAFEGIMTPDDTPASPDQNDDTSYQDYELTNDDLALFAAIEDGEVTAEDVGMDETEFYLEVLALEAEGLVAPGTADQYLP</sequence>
<dbReference type="Proteomes" id="UP001057753">
    <property type="component" value="Unassembled WGS sequence"/>
</dbReference>
<accession>A0A9Q4B3H5</accession>
<dbReference type="EMBL" id="JABXYM010000001">
    <property type="protein sequence ID" value="MCR6097460.1"/>
    <property type="molecule type" value="Genomic_DNA"/>
</dbReference>
<proteinExistence type="predicted"/>
<evidence type="ECO:0000256" key="3">
    <source>
        <dbReference type="SAM" id="Phobius"/>
    </source>
</evidence>
<keyword evidence="3" id="KW-1133">Transmembrane helix</keyword>
<reference evidence="4" key="1">
    <citation type="submission" date="2020-06" db="EMBL/GenBank/DDBJ databases">
        <title>Insight into the genomes of haloalkaliphilic bacilli from Kenyan soda lakes.</title>
        <authorList>
            <person name="Mwirichia R."/>
            <person name="Villamizar G.C."/>
            <person name="Poehlein A."/>
            <person name="Mugweru J."/>
            <person name="Kipnyargis A."/>
            <person name="Kiplimo D."/>
            <person name="Orwa P."/>
            <person name="Daniel R."/>
        </authorList>
    </citation>
    <scope>NUCLEOTIDE SEQUENCE</scope>
    <source>
        <strain evidence="4">B1096_S55</strain>
    </source>
</reference>
<keyword evidence="3" id="KW-0812">Transmembrane</keyword>
<evidence type="ECO:0000313" key="5">
    <source>
        <dbReference type="Proteomes" id="UP001057753"/>
    </source>
</evidence>
<feature type="transmembrane region" description="Helical" evidence="3">
    <location>
        <begin position="7"/>
        <end position="28"/>
    </location>
</feature>
<keyword evidence="5" id="KW-1185">Reference proteome</keyword>
<comment type="caution">
    <text evidence="4">The sequence shown here is derived from an EMBL/GenBank/DDBJ whole genome shotgun (WGS) entry which is preliminary data.</text>
</comment>
<feature type="region of interest" description="Disordered" evidence="2">
    <location>
        <begin position="417"/>
        <end position="436"/>
    </location>
</feature>
<dbReference type="AlphaFoldDB" id="A0A9Q4B3H5"/>
<feature type="coiled-coil region" evidence="1">
    <location>
        <begin position="291"/>
        <end position="318"/>
    </location>
</feature>
<dbReference type="RefSeq" id="WP_257821849.1">
    <property type="nucleotide sequence ID" value="NZ_JABXYM010000001.1"/>
</dbReference>
<protein>
    <submittedName>
        <fullName evidence="4">Uncharacterized protein</fullName>
    </submittedName>
</protein>
<feature type="compositionally biased region" description="Polar residues" evidence="2">
    <location>
        <begin position="426"/>
        <end position="436"/>
    </location>
</feature>
<keyword evidence="3" id="KW-0472">Membrane</keyword>
<keyword evidence="1" id="KW-0175">Coiled coil</keyword>
<gene>
    <name evidence="4" type="ORF">HXA33_12980</name>
</gene>
<name>A0A9Q4B3H5_SALAG</name>
<evidence type="ECO:0000256" key="2">
    <source>
        <dbReference type="SAM" id="MobiDB-lite"/>
    </source>
</evidence>
<evidence type="ECO:0000256" key="1">
    <source>
        <dbReference type="SAM" id="Coils"/>
    </source>
</evidence>
<organism evidence="4 5">
    <name type="scientific">Salipaludibacillus agaradhaerens</name>
    <name type="common">Bacillus agaradhaerens</name>
    <dbReference type="NCBI Taxonomy" id="76935"/>
    <lineage>
        <taxon>Bacteria</taxon>
        <taxon>Bacillati</taxon>
        <taxon>Bacillota</taxon>
        <taxon>Bacilli</taxon>
        <taxon>Bacillales</taxon>
        <taxon>Bacillaceae</taxon>
    </lineage>
</organism>